<comment type="subunit">
    <text evidence="13">Component of the dolichol-phosphate mannose (DPM) synthase complex.</text>
</comment>
<evidence type="ECO:0000259" key="14">
    <source>
        <dbReference type="Pfam" id="PF00535"/>
    </source>
</evidence>
<dbReference type="GO" id="GO:0006720">
    <property type="term" value="P:isoprenoid metabolic process"/>
    <property type="evidence" value="ECO:0007669"/>
    <property type="project" value="UniProtKB-ARBA"/>
</dbReference>
<evidence type="ECO:0000256" key="2">
    <source>
        <dbReference type="ARBA" id="ARBA00001936"/>
    </source>
</evidence>
<evidence type="ECO:0000256" key="5">
    <source>
        <dbReference type="ARBA" id="ARBA00004922"/>
    </source>
</evidence>
<comment type="function">
    <text evidence="13">Transfers mannose from GDP-mannose to dolichol monophosphate to form dolichol phosphate mannose (Dol-P-Man) which is the mannosyl donor in pathways leading to N-glycosylation, glycosyl phosphatidylinositol membrane anchoring, and O-mannosylation of proteins.</text>
</comment>
<dbReference type="PANTHER" id="PTHR43398:SF1">
    <property type="entry name" value="DOLICHOL-PHOSPHATE MANNOSYLTRANSFERASE SUBUNIT 1"/>
    <property type="match status" value="1"/>
</dbReference>
<feature type="domain" description="Glycosyltransferase 2-like" evidence="14">
    <location>
        <begin position="12"/>
        <end position="182"/>
    </location>
</feature>
<keyword evidence="9" id="KW-0479">Metal-binding</keyword>
<dbReference type="UniPathway" id="UPA00378"/>
<dbReference type="GO" id="GO:0006506">
    <property type="term" value="P:GPI anchor biosynthetic process"/>
    <property type="evidence" value="ECO:0007669"/>
    <property type="project" value="TreeGrafter"/>
</dbReference>
<dbReference type="GO" id="GO:0006488">
    <property type="term" value="P:dolichol-linked oligosaccharide biosynthetic process"/>
    <property type="evidence" value="ECO:0007669"/>
    <property type="project" value="TreeGrafter"/>
</dbReference>
<proteinExistence type="inferred from homology"/>
<evidence type="ECO:0000256" key="9">
    <source>
        <dbReference type="ARBA" id="ARBA00022723"/>
    </source>
</evidence>
<gene>
    <name evidence="15" type="ORF">BQ4739_LOCUS4437</name>
</gene>
<dbReference type="GO" id="GO:0005789">
    <property type="term" value="C:endoplasmic reticulum membrane"/>
    <property type="evidence" value="ECO:0007669"/>
    <property type="project" value="TreeGrafter"/>
</dbReference>
<evidence type="ECO:0000256" key="13">
    <source>
        <dbReference type="RuleBase" id="RU365083"/>
    </source>
</evidence>
<comment type="cofactor">
    <cofactor evidence="2">
        <name>Mn(2+)</name>
        <dbReference type="ChEBI" id="CHEBI:29035"/>
    </cofactor>
</comment>
<dbReference type="GO" id="GO:0046872">
    <property type="term" value="F:metal ion binding"/>
    <property type="evidence" value="ECO:0007669"/>
    <property type="project" value="UniProtKB-KW"/>
</dbReference>
<comment type="similarity">
    <text evidence="6 13">Belongs to the glycosyltransferase 2 family.</text>
</comment>
<evidence type="ECO:0000313" key="15">
    <source>
        <dbReference type="EMBL" id="SZX63898.1"/>
    </source>
</evidence>
<dbReference type="FunFam" id="3.90.550.10:FF:000036">
    <property type="entry name" value="Dolichol-phosphate mannosyltransferase subunit 1"/>
    <property type="match status" value="1"/>
</dbReference>
<evidence type="ECO:0000256" key="11">
    <source>
        <dbReference type="ARBA" id="ARBA00022842"/>
    </source>
</evidence>
<evidence type="ECO:0000256" key="12">
    <source>
        <dbReference type="ARBA" id="ARBA00023211"/>
    </source>
</evidence>
<evidence type="ECO:0000256" key="3">
    <source>
        <dbReference type="ARBA" id="ARBA00001946"/>
    </source>
</evidence>
<keyword evidence="12" id="KW-0464">Manganese</keyword>
<dbReference type="STRING" id="3088.A0A383VEB3"/>
<keyword evidence="7 13" id="KW-0328">Glycosyltransferase</keyword>
<evidence type="ECO:0000256" key="7">
    <source>
        <dbReference type="ARBA" id="ARBA00022676"/>
    </source>
</evidence>
<keyword evidence="16" id="KW-1185">Reference proteome</keyword>
<comment type="subcellular location">
    <subcellularLocation>
        <location evidence="4 13">Endoplasmic reticulum</location>
    </subcellularLocation>
</comment>
<accession>A0A383VEB3</accession>
<evidence type="ECO:0000313" key="16">
    <source>
        <dbReference type="Proteomes" id="UP000256970"/>
    </source>
</evidence>
<dbReference type="EMBL" id="FNXT01000352">
    <property type="protein sequence ID" value="SZX63898.1"/>
    <property type="molecule type" value="Genomic_DNA"/>
</dbReference>
<comment type="catalytic activity">
    <reaction evidence="13">
        <text>a di-trans,poly-cis-dolichyl phosphate + GDP-alpha-D-mannose = a di-trans,poly-cis-dolichyl beta-D-mannosyl phosphate + GDP</text>
        <dbReference type="Rhea" id="RHEA:21184"/>
        <dbReference type="Rhea" id="RHEA-COMP:19498"/>
        <dbReference type="Rhea" id="RHEA-COMP:19501"/>
        <dbReference type="ChEBI" id="CHEBI:57527"/>
        <dbReference type="ChEBI" id="CHEBI:57683"/>
        <dbReference type="ChEBI" id="CHEBI:58189"/>
        <dbReference type="ChEBI" id="CHEBI:58211"/>
    </reaction>
</comment>
<organism evidence="15 16">
    <name type="scientific">Tetradesmus obliquus</name>
    <name type="common">Green alga</name>
    <name type="synonym">Acutodesmus obliquus</name>
    <dbReference type="NCBI Taxonomy" id="3088"/>
    <lineage>
        <taxon>Eukaryota</taxon>
        <taxon>Viridiplantae</taxon>
        <taxon>Chlorophyta</taxon>
        <taxon>core chlorophytes</taxon>
        <taxon>Chlorophyceae</taxon>
        <taxon>CS clade</taxon>
        <taxon>Sphaeropleales</taxon>
        <taxon>Scenedesmaceae</taxon>
        <taxon>Tetradesmus</taxon>
    </lineage>
</organism>
<protein>
    <recommendedName>
        <fullName evidence="13">Dolichol-phosphate mannosyltransferase subunit 1</fullName>
        <ecNumber evidence="13">2.4.1.83</ecNumber>
    </recommendedName>
</protein>
<dbReference type="PANTHER" id="PTHR43398">
    <property type="entry name" value="DOLICHOL-PHOSPHATE MANNOSYLTRANSFERASE SUBUNIT 1"/>
    <property type="match status" value="1"/>
</dbReference>
<evidence type="ECO:0000256" key="1">
    <source>
        <dbReference type="ARBA" id="ARBA00001913"/>
    </source>
</evidence>
<keyword evidence="11" id="KW-0460">Magnesium</keyword>
<keyword evidence="8 13" id="KW-0808">Transferase</keyword>
<comment type="cofactor">
    <cofactor evidence="1">
        <name>Ca(2+)</name>
        <dbReference type="ChEBI" id="CHEBI:29108"/>
    </cofactor>
</comment>
<dbReference type="GO" id="GO:0004582">
    <property type="term" value="F:dolichyl-phosphate beta-D-mannosyltransferase activity"/>
    <property type="evidence" value="ECO:0007669"/>
    <property type="project" value="UniProtKB-UniRule"/>
</dbReference>
<sequence length="244" mass="26807">MPGDAGTSNKCSIIIPTYNERDNIAILLWLIEEACSKASIAYEVIIVDDASPDGTQQAVKQMQQVLGADKVLLRPRSAKLGLGTAYRHGLQYASGSWIILMDADLSHHPKYIPTLFKVQQQSSADIVTGTRYTAGGGVSGWNWKRKLTSRGANVLASTLLGLRVSDLTGAYRLYRRSVLEQLLHVVTSKGYAFQMEMIARASALGSNIAEVPIVFVDRVYGQSKLGRSEYTMFISGLLRLFFTL</sequence>
<evidence type="ECO:0000256" key="8">
    <source>
        <dbReference type="ARBA" id="ARBA00022679"/>
    </source>
</evidence>
<dbReference type="Gene3D" id="3.90.550.10">
    <property type="entry name" value="Spore Coat Polysaccharide Biosynthesis Protein SpsA, Chain A"/>
    <property type="match status" value="1"/>
</dbReference>
<name>A0A383VEB3_TETOB</name>
<evidence type="ECO:0000256" key="6">
    <source>
        <dbReference type="ARBA" id="ARBA00006739"/>
    </source>
</evidence>
<dbReference type="InterPro" id="IPR001173">
    <property type="entry name" value="Glyco_trans_2-like"/>
</dbReference>
<dbReference type="Pfam" id="PF00535">
    <property type="entry name" value="Glycos_transf_2"/>
    <property type="match status" value="1"/>
</dbReference>
<dbReference type="InterPro" id="IPR039528">
    <property type="entry name" value="DPM1-like"/>
</dbReference>
<evidence type="ECO:0000256" key="4">
    <source>
        <dbReference type="ARBA" id="ARBA00004240"/>
    </source>
</evidence>
<dbReference type="GO" id="GO:0035269">
    <property type="term" value="P:protein O-linked glycosylation via mannose"/>
    <property type="evidence" value="ECO:0007669"/>
    <property type="project" value="TreeGrafter"/>
</dbReference>
<dbReference type="GO" id="GO:0006066">
    <property type="term" value="P:alcohol metabolic process"/>
    <property type="evidence" value="ECO:0007669"/>
    <property type="project" value="UniProtKB-ARBA"/>
</dbReference>
<dbReference type="SUPFAM" id="SSF53448">
    <property type="entry name" value="Nucleotide-diphospho-sugar transferases"/>
    <property type="match status" value="1"/>
</dbReference>
<reference evidence="15 16" key="1">
    <citation type="submission" date="2016-10" db="EMBL/GenBank/DDBJ databases">
        <authorList>
            <person name="Cai Z."/>
        </authorList>
    </citation>
    <scope>NUCLEOTIDE SEQUENCE [LARGE SCALE GENOMIC DNA]</scope>
</reference>
<comment type="pathway">
    <text evidence="5 13">Protein modification; protein glycosylation.</text>
</comment>
<dbReference type="Proteomes" id="UP000256970">
    <property type="component" value="Unassembled WGS sequence"/>
</dbReference>
<dbReference type="CDD" id="cd06442">
    <property type="entry name" value="DPM1_like"/>
    <property type="match status" value="1"/>
</dbReference>
<comment type="cofactor">
    <cofactor evidence="3">
        <name>Mg(2+)</name>
        <dbReference type="ChEBI" id="CHEBI:18420"/>
    </cofactor>
</comment>
<dbReference type="InterPro" id="IPR029044">
    <property type="entry name" value="Nucleotide-diphossugar_trans"/>
</dbReference>
<dbReference type="EC" id="2.4.1.83" evidence="13"/>
<evidence type="ECO:0000256" key="10">
    <source>
        <dbReference type="ARBA" id="ARBA00022824"/>
    </source>
</evidence>
<keyword evidence="10 13" id="KW-0256">Endoplasmic reticulum</keyword>
<dbReference type="AlphaFoldDB" id="A0A383VEB3"/>